<gene>
    <name evidence="2" type="ORF">H4R20_003921</name>
</gene>
<dbReference type="EMBL" id="JANBUO010000918">
    <property type="protein sequence ID" value="KAJ2800815.1"/>
    <property type="molecule type" value="Genomic_DNA"/>
</dbReference>
<dbReference type="Proteomes" id="UP001140094">
    <property type="component" value="Unassembled WGS sequence"/>
</dbReference>
<comment type="caution">
    <text evidence="2">The sequence shown here is derived from an EMBL/GenBank/DDBJ whole genome shotgun (WGS) entry which is preliminary data.</text>
</comment>
<organism evidence="2 3">
    <name type="scientific">Coemansia guatemalensis</name>
    <dbReference type="NCBI Taxonomy" id="2761395"/>
    <lineage>
        <taxon>Eukaryota</taxon>
        <taxon>Fungi</taxon>
        <taxon>Fungi incertae sedis</taxon>
        <taxon>Zoopagomycota</taxon>
        <taxon>Kickxellomycotina</taxon>
        <taxon>Kickxellomycetes</taxon>
        <taxon>Kickxellales</taxon>
        <taxon>Kickxellaceae</taxon>
        <taxon>Coemansia</taxon>
    </lineage>
</organism>
<accession>A0A9W8LS77</accession>
<sequence length="57" mass="6385">MLPEAADVAVTPIYVRRLLRKLLAKIADLEEQDVSSPLLDDHSSQSPRQGNSSRKRL</sequence>
<evidence type="ECO:0000256" key="1">
    <source>
        <dbReference type="SAM" id="MobiDB-lite"/>
    </source>
</evidence>
<feature type="region of interest" description="Disordered" evidence="1">
    <location>
        <begin position="34"/>
        <end position="57"/>
    </location>
</feature>
<protein>
    <submittedName>
        <fullName evidence="2">Uncharacterized protein</fullName>
    </submittedName>
</protein>
<reference evidence="2" key="1">
    <citation type="submission" date="2022-07" db="EMBL/GenBank/DDBJ databases">
        <title>Phylogenomic reconstructions and comparative analyses of Kickxellomycotina fungi.</title>
        <authorList>
            <person name="Reynolds N.K."/>
            <person name="Stajich J.E."/>
            <person name="Barry K."/>
            <person name="Grigoriev I.V."/>
            <person name="Crous P."/>
            <person name="Smith M.E."/>
        </authorList>
    </citation>
    <scope>NUCLEOTIDE SEQUENCE</scope>
    <source>
        <strain evidence="2">NRRL 1565</strain>
    </source>
</reference>
<name>A0A9W8LS77_9FUNG</name>
<proteinExistence type="predicted"/>
<keyword evidence="3" id="KW-1185">Reference proteome</keyword>
<feature type="compositionally biased region" description="Polar residues" evidence="1">
    <location>
        <begin position="44"/>
        <end position="57"/>
    </location>
</feature>
<dbReference type="AlphaFoldDB" id="A0A9W8LS77"/>
<feature type="non-terminal residue" evidence="2">
    <location>
        <position position="57"/>
    </location>
</feature>
<evidence type="ECO:0000313" key="3">
    <source>
        <dbReference type="Proteomes" id="UP001140094"/>
    </source>
</evidence>
<evidence type="ECO:0000313" key="2">
    <source>
        <dbReference type="EMBL" id="KAJ2800815.1"/>
    </source>
</evidence>